<dbReference type="EMBL" id="BAFE01000073">
    <property type="protein sequence ID" value="GAB49077.1"/>
    <property type="molecule type" value="Genomic_DNA"/>
</dbReference>
<dbReference type="Proteomes" id="UP000004367">
    <property type="component" value="Unassembled WGS sequence"/>
</dbReference>
<dbReference type="PANTHER" id="PTHR30137:SF15">
    <property type="entry name" value="BLL6902 PROTEIN"/>
    <property type="match status" value="1"/>
</dbReference>
<evidence type="ECO:0000313" key="2">
    <source>
        <dbReference type="EMBL" id="GAB49077.1"/>
    </source>
</evidence>
<comment type="caution">
    <text evidence="2">The sequence shown here is derived from an EMBL/GenBank/DDBJ whole genome shotgun (WGS) entry which is preliminary data.</text>
</comment>
<dbReference type="SUPFAM" id="SSF51679">
    <property type="entry name" value="Bacterial luciferase-like"/>
    <property type="match status" value="1"/>
</dbReference>
<dbReference type="RefSeq" id="WP_009482975.1">
    <property type="nucleotide sequence ID" value="NZ_BAFE01000073.1"/>
</dbReference>
<dbReference type="eggNOG" id="COG2141">
    <property type="taxonomic scope" value="Bacteria"/>
</dbReference>
<keyword evidence="3" id="KW-1185">Reference proteome</keyword>
<dbReference type="Pfam" id="PF00296">
    <property type="entry name" value="Bac_luciferase"/>
    <property type="match status" value="1"/>
</dbReference>
<name>H5UTL9_9MICO</name>
<dbReference type="InterPro" id="IPR011251">
    <property type="entry name" value="Luciferase-like_dom"/>
</dbReference>
<dbReference type="InterPro" id="IPR050766">
    <property type="entry name" value="Bact_Lucif_Oxidored"/>
</dbReference>
<dbReference type="GO" id="GO:0005829">
    <property type="term" value="C:cytosol"/>
    <property type="evidence" value="ECO:0007669"/>
    <property type="project" value="TreeGrafter"/>
</dbReference>
<dbReference type="InterPro" id="IPR036661">
    <property type="entry name" value="Luciferase-like_sf"/>
</dbReference>
<protein>
    <recommendedName>
        <fullName evidence="1">Luciferase-like domain-containing protein</fullName>
    </recommendedName>
</protein>
<gene>
    <name evidence="2" type="ORF">MOPEL_096_00840</name>
</gene>
<dbReference type="GO" id="GO:0016705">
    <property type="term" value="F:oxidoreductase activity, acting on paired donors, with incorporation or reduction of molecular oxygen"/>
    <property type="evidence" value="ECO:0007669"/>
    <property type="project" value="InterPro"/>
</dbReference>
<feature type="domain" description="Luciferase-like" evidence="1">
    <location>
        <begin position="9"/>
        <end position="261"/>
    </location>
</feature>
<evidence type="ECO:0000313" key="3">
    <source>
        <dbReference type="Proteomes" id="UP000004367"/>
    </source>
</evidence>
<dbReference type="OrthoDB" id="7903015at2"/>
<accession>H5UTL9</accession>
<reference evidence="2 3" key="1">
    <citation type="submission" date="2012-02" db="EMBL/GenBank/DDBJ databases">
        <title>Whole genome shotgun sequence of Mobilicoccus pelagius NBRC 104925.</title>
        <authorList>
            <person name="Yoshida Y."/>
            <person name="Hosoyama A."/>
            <person name="Tsuchikane K."/>
            <person name="Katsumata H."/>
            <person name="Yamazaki S."/>
            <person name="Fujita N."/>
        </authorList>
    </citation>
    <scope>NUCLEOTIDE SEQUENCE [LARGE SCALE GENOMIC DNA]</scope>
    <source>
        <strain evidence="2 3">NBRC 104925</strain>
    </source>
</reference>
<sequence>MKAFGFLSFGHYGTGCGPGDPDAAAMLRDTVEIARGADDLGVNGAYVRVHHFARQAASPMPLLAAMAASTSRIEVGTGVVDMRYENPLYLAEEAAALDLLSGERLALGVSRGSPEPAHRGWEAFGYTGSTDPRGVDIARDKFDLFLRAIAGERLVDADPAQFGPGVRLRIEPHSPGLTSRVWWGAGTRETAEWAGRTGVNLMSSTLLTEATGSSFGDLQAEQIRRYHDAFRAAGHDRTPRVSVSRSVFPIVDGRDALWARMARGEGDQIGVIDGFTSTFGRTYVGEPDALIEELRADAAVMAADTLMLTIPSQLGVETNLRLLGAFAEHVAPALGWEPNHSGPVTGYPQG</sequence>
<dbReference type="PANTHER" id="PTHR30137">
    <property type="entry name" value="LUCIFERASE-LIKE MONOOXYGENASE"/>
    <property type="match status" value="1"/>
</dbReference>
<organism evidence="2 3">
    <name type="scientific">Mobilicoccus pelagius NBRC 104925</name>
    <dbReference type="NCBI Taxonomy" id="1089455"/>
    <lineage>
        <taxon>Bacteria</taxon>
        <taxon>Bacillati</taxon>
        <taxon>Actinomycetota</taxon>
        <taxon>Actinomycetes</taxon>
        <taxon>Micrococcales</taxon>
        <taxon>Dermatophilaceae</taxon>
        <taxon>Mobilicoccus</taxon>
    </lineage>
</organism>
<dbReference type="STRING" id="1089455.MOPEL_096_00840"/>
<dbReference type="AlphaFoldDB" id="H5UTL9"/>
<dbReference type="Gene3D" id="3.20.20.30">
    <property type="entry name" value="Luciferase-like domain"/>
    <property type="match status" value="1"/>
</dbReference>
<proteinExistence type="predicted"/>
<evidence type="ECO:0000259" key="1">
    <source>
        <dbReference type="Pfam" id="PF00296"/>
    </source>
</evidence>